<dbReference type="AlphaFoldDB" id="A0A9Q8PM90"/>
<evidence type="ECO:0000256" key="1">
    <source>
        <dbReference type="SAM" id="MobiDB-lite"/>
    </source>
</evidence>
<feature type="compositionally biased region" description="Basic and acidic residues" evidence="1">
    <location>
        <begin position="13"/>
        <end position="22"/>
    </location>
</feature>
<feature type="compositionally biased region" description="Low complexity" evidence="1">
    <location>
        <begin position="429"/>
        <end position="441"/>
    </location>
</feature>
<evidence type="ECO:0000313" key="2">
    <source>
        <dbReference type="EMBL" id="UJO25018.1"/>
    </source>
</evidence>
<keyword evidence="3" id="KW-1185">Reference proteome</keyword>
<dbReference type="OMA" id="AMRVYEH"/>
<reference evidence="2" key="1">
    <citation type="submission" date="2021-12" db="EMBL/GenBank/DDBJ databases">
        <authorList>
            <person name="Zaccaron A."/>
            <person name="Stergiopoulos I."/>
        </authorList>
    </citation>
    <scope>NUCLEOTIDE SEQUENCE</scope>
    <source>
        <strain evidence="2">Race5_Kim</strain>
    </source>
</reference>
<dbReference type="Proteomes" id="UP000756132">
    <property type="component" value="Chromosome 13"/>
</dbReference>
<organism evidence="2 3">
    <name type="scientific">Passalora fulva</name>
    <name type="common">Tomato leaf mold</name>
    <name type="synonym">Cladosporium fulvum</name>
    <dbReference type="NCBI Taxonomy" id="5499"/>
    <lineage>
        <taxon>Eukaryota</taxon>
        <taxon>Fungi</taxon>
        <taxon>Dikarya</taxon>
        <taxon>Ascomycota</taxon>
        <taxon>Pezizomycotina</taxon>
        <taxon>Dothideomycetes</taxon>
        <taxon>Dothideomycetidae</taxon>
        <taxon>Mycosphaerellales</taxon>
        <taxon>Mycosphaerellaceae</taxon>
        <taxon>Fulvia</taxon>
    </lineage>
</organism>
<dbReference type="KEGG" id="ffu:CLAFUR5_14315"/>
<feature type="compositionally biased region" description="Pro residues" evidence="1">
    <location>
        <begin position="442"/>
        <end position="453"/>
    </location>
</feature>
<dbReference type="OrthoDB" id="10612306at2759"/>
<feature type="region of interest" description="Disordered" evidence="1">
    <location>
        <begin position="519"/>
        <end position="558"/>
    </location>
</feature>
<feature type="compositionally biased region" description="Acidic residues" evidence="1">
    <location>
        <begin position="548"/>
        <end position="558"/>
    </location>
</feature>
<accession>A0A9Q8PM90</accession>
<evidence type="ECO:0000313" key="3">
    <source>
        <dbReference type="Proteomes" id="UP000756132"/>
    </source>
</evidence>
<dbReference type="RefSeq" id="XP_047769384.1">
    <property type="nucleotide sequence ID" value="XM_047913463.1"/>
</dbReference>
<feature type="region of interest" description="Disordered" evidence="1">
    <location>
        <begin position="211"/>
        <end position="250"/>
    </location>
</feature>
<proteinExistence type="predicted"/>
<dbReference type="GeneID" id="71994193"/>
<reference evidence="2" key="2">
    <citation type="journal article" date="2022" name="Microb. Genom.">
        <title>A chromosome-scale genome assembly of the tomato pathogen Cladosporium fulvum reveals a compartmentalized genome architecture and the presence of a dispensable chromosome.</title>
        <authorList>
            <person name="Zaccaron A.Z."/>
            <person name="Chen L.H."/>
            <person name="Samaras A."/>
            <person name="Stergiopoulos I."/>
        </authorList>
    </citation>
    <scope>NUCLEOTIDE SEQUENCE</scope>
    <source>
        <strain evidence="2">Race5_Kim</strain>
    </source>
</reference>
<protein>
    <submittedName>
        <fullName evidence="2">Uncharacterized protein</fullName>
    </submittedName>
</protein>
<gene>
    <name evidence="2" type="ORF">CLAFUR5_14315</name>
</gene>
<feature type="region of interest" description="Disordered" evidence="1">
    <location>
        <begin position="1"/>
        <end position="186"/>
    </location>
</feature>
<feature type="compositionally biased region" description="Basic residues" evidence="1">
    <location>
        <begin position="58"/>
        <end position="69"/>
    </location>
</feature>
<feature type="region of interest" description="Disordered" evidence="1">
    <location>
        <begin position="416"/>
        <end position="486"/>
    </location>
</feature>
<sequence length="558" mass="60848">MSWTAYAANMDAKTQDDTDKENAAPAGYDAHYPPLPLNSKGNIVMKHPYSNASDRGKPSAKSKTSRRRRNVEVLTETPPRPSRSSQISKIFAREANPKGLVASSPLHSPTGIPDEAMRVYEHFSQAMRNAAPKTSKQATTPKSKGKGKRKTSSGQRTPRSLRKPDSKRSVPPPSPASSPADSDRVAGLQRVDSGCDLRSLSAAELAEHWPAITSAPRSDSPPPVTSKHIPDPDSSPIAKPRNEPAPGREESVYPDLQDVIQEQIQIDQARAHNNTLDAGDRLRRLGHLHSHLQTPHYPTPWMPAPRHQISVGNSDPTQSNLTSASFPHSIDRLTLINRKLARTDLSPQHRGDRISFLAESDQPINEFELAIASSFSSTSPGLAERRKTLNIKVTDPSPPRRVATMPIATTVPVVPVAPQVPDDDDDSSTDSWTGDEVFFPRPAAPQPVPPPPASQRSIRPPFTRAETESTIWQNRRPPPPPLLSPMRAVRSSRFHVPEIRGRVCGPPRDVPYAGRPLHREVGPAFPGELECGVPLSMEEHPSSAGSDADGEDDSDGEE</sequence>
<name>A0A9Q8PM90_PASFU</name>
<feature type="compositionally biased region" description="Basic and acidic residues" evidence="1">
    <location>
        <begin position="240"/>
        <end position="250"/>
    </location>
</feature>
<dbReference type="EMBL" id="CP090175">
    <property type="protein sequence ID" value="UJO25018.1"/>
    <property type="molecule type" value="Genomic_DNA"/>
</dbReference>